<comment type="caution">
    <text evidence="3">The sequence shown here is derived from an EMBL/GenBank/DDBJ whole genome shotgun (WGS) entry which is preliminary data.</text>
</comment>
<sequence length="1193" mass="132483">MNMTTDDLYSPIELLPRHWMLKERQLVNWGSYDGRHIFRPSMAEDGTVTLLTGQSESGKSTLVDAQVSLLYPANAAFNKASNAGRSDRSDYSYLLGLRGIRNNNGHDEPLYLRGHDANGDPYAVWGAIVDEYEDTANSGSLWIAKFMWLPADGASESMTKLYAVREAPIDPGLLDARRDEKFTIPMLRQLYPGIVAYNSARQFHEDVWKRFGLTEAACRLLHRMQASDAPSQLDDIFRKGVLDEPRAIRSGRDAVDDYEQYAQNFSSMERNRTRVRQLEAIVDEYDQYEAADSGVRALRAIDPERDEAADLRAQWLDMRLTQDVVDVLPAHEALAERSAEAVDTTQARVARLEDEVASLTRQLNGSGGDEIEGLEHDLAQAKQDMGRVVERAERLAPYFTKAGEKLPATGDEWRRLADDYMARDREYETCRETLKRRQYEAFDAHKQAQGRLDELNRDYTRKERSRTRITKEMDETRAMIARATGLKVSELPYVAELMDVADDAEDWRAAMNVVYASIAPILLVDRRHEDGFAAKVSTIPREAMPRRNWQFVDVDDDADAAPREGWLSGRLTFNDESPFAAWVRRRVADPRTDARCVEAIDDLDEDGRQVQRDGQIKDGRRGSHGTKGMAAVIGFVTERYLAELRHEIVQAGDALAHADARVGELDAEARGLDAAHALAERLRDYDWQDVDANGVQLRIEELLARIDELKSDPQIAQISAALGAANKELAAARAAAYGAEDDRRCAQAALATSRQWIADRRQRGSDAPAVDEACATLLERCYLAYFGDGTKEAGERVRRLLALDDQANGSHGGHARANATSARRFMELKTSVADGVRARLGELAGQRDARRRSCEASMRAYLDQYAAGDTRIDADVENAQYFMHDLDELKPNMISDEAVHVEYFNSLNKIYQDLAELQQMLKVDTQRIREQTNKINRLLERYPFGARRGRLSIVVQVRNPDAAFIAALGRQVEQMSAFRESGSRDVERCKRLFTGCASFIAQLKGSFDDYAGVGRGNTNLDPRRRSRFFGSVAHPDGQIEHINSTGGGSGGYLQELTSFAYGAALMYLLANDNATKPSYATVFLDEALIKADGQYTRRALSVLPGLGFQVIVSAPESKTNEIMGSASKVVVARKDPDSGRTVLEIARIDGDGNGGDGDSDDGSGGDGETVAHDVAAAEVDDADAAAAHDGDDA</sequence>
<reference evidence="3 4" key="1">
    <citation type="submission" date="2014-03" db="EMBL/GenBank/DDBJ databases">
        <title>Genomics of Bifidobacteria.</title>
        <authorList>
            <person name="Ventura M."/>
            <person name="Milani C."/>
            <person name="Lugli G.A."/>
        </authorList>
    </citation>
    <scope>NUCLEOTIDE SEQUENCE [LARGE SCALE GENOMIC DNA]</scope>
    <source>
        <strain evidence="3 4">LMG 10510</strain>
    </source>
</reference>
<dbReference type="Proteomes" id="UP000028995">
    <property type="component" value="Unassembled WGS sequence"/>
</dbReference>
<evidence type="ECO:0000313" key="4">
    <source>
        <dbReference type="Proteomes" id="UP000028995"/>
    </source>
</evidence>
<feature type="coiled-coil region" evidence="1">
    <location>
        <begin position="914"/>
        <end position="941"/>
    </location>
</feature>
<organism evidence="3 4">
    <name type="scientific">Bifidobacterium choerinum</name>
    <dbReference type="NCBI Taxonomy" id="35760"/>
    <lineage>
        <taxon>Bacteria</taxon>
        <taxon>Bacillati</taxon>
        <taxon>Actinomycetota</taxon>
        <taxon>Actinomycetes</taxon>
        <taxon>Bifidobacteriales</taxon>
        <taxon>Bifidobacteriaceae</taxon>
        <taxon>Bifidobacterium</taxon>
    </lineage>
</organism>
<dbReference type="AlphaFoldDB" id="A0A087AHJ0"/>
<keyword evidence="1" id="KW-0175">Coiled coil</keyword>
<accession>A0A087AHJ0</accession>
<dbReference type="GO" id="GO:0005524">
    <property type="term" value="F:ATP binding"/>
    <property type="evidence" value="ECO:0007669"/>
    <property type="project" value="UniProtKB-KW"/>
</dbReference>
<proteinExistence type="predicted"/>
<dbReference type="Pfam" id="PF13555">
    <property type="entry name" value="AAA_29"/>
    <property type="match status" value="1"/>
</dbReference>
<evidence type="ECO:0000313" key="3">
    <source>
        <dbReference type="EMBL" id="KFI58240.1"/>
    </source>
</evidence>
<keyword evidence="3" id="KW-0067">ATP-binding</keyword>
<feature type="coiled-coil region" evidence="1">
    <location>
        <begin position="335"/>
        <end position="391"/>
    </location>
</feature>
<keyword evidence="3" id="KW-0547">Nucleotide-binding</keyword>
<feature type="region of interest" description="Disordered" evidence="2">
    <location>
        <begin position="1145"/>
        <end position="1193"/>
    </location>
</feature>
<dbReference type="eggNOG" id="COG4913">
    <property type="taxonomic scope" value="Bacteria"/>
</dbReference>
<feature type="coiled-coil region" evidence="1">
    <location>
        <begin position="445"/>
        <end position="472"/>
    </location>
</feature>
<gene>
    <name evidence="3" type="ORF">BCHO_0324</name>
</gene>
<evidence type="ECO:0000256" key="1">
    <source>
        <dbReference type="SAM" id="Coils"/>
    </source>
</evidence>
<protein>
    <submittedName>
        <fullName evidence="3">ATP-binding protein</fullName>
    </submittedName>
</protein>
<keyword evidence="4" id="KW-1185">Reference proteome</keyword>
<evidence type="ECO:0000256" key="2">
    <source>
        <dbReference type="SAM" id="MobiDB-lite"/>
    </source>
</evidence>
<dbReference type="EMBL" id="JGYU01000002">
    <property type="protein sequence ID" value="KFI58240.1"/>
    <property type="molecule type" value="Genomic_DNA"/>
</dbReference>
<dbReference type="Pfam" id="PF13558">
    <property type="entry name" value="SbcC_Walker_B"/>
    <property type="match status" value="1"/>
</dbReference>
<dbReference type="STRING" id="35760.BCHO_0324"/>
<name>A0A087AHJ0_9BIFI</name>